<dbReference type="SMART" id="SM00407">
    <property type="entry name" value="IGc1"/>
    <property type="match status" value="1"/>
</dbReference>
<keyword evidence="4 10" id="KW-0732">Signal</keyword>
<evidence type="ECO:0000256" key="3">
    <source>
        <dbReference type="ARBA" id="ARBA00022692"/>
    </source>
</evidence>
<evidence type="ECO:0000259" key="11">
    <source>
        <dbReference type="PROSITE" id="PS50835"/>
    </source>
</evidence>
<evidence type="ECO:0000256" key="8">
    <source>
        <dbReference type="ARBA" id="ARBA00023157"/>
    </source>
</evidence>
<evidence type="ECO:0000256" key="7">
    <source>
        <dbReference type="ARBA" id="ARBA00023136"/>
    </source>
</evidence>
<evidence type="ECO:0000256" key="1">
    <source>
        <dbReference type="ARBA" id="ARBA00004479"/>
    </source>
</evidence>
<keyword evidence="13" id="KW-1185">Reference proteome</keyword>
<dbReference type="AlphaFoldDB" id="A0AAW1BVN1"/>
<feature type="domain" description="Ig-like" evidence="11">
    <location>
        <begin position="102"/>
        <end position="213"/>
    </location>
</feature>
<dbReference type="Gene3D" id="2.60.40.10">
    <property type="entry name" value="Immunoglobulins"/>
    <property type="match status" value="1"/>
</dbReference>
<dbReference type="SUPFAM" id="SSF48726">
    <property type="entry name" value="Immunoglobulin"/>
    <property type="match status" value="1"/>
</dbReference>
<dbReference type="PANTHER" id="PTHR16675:SF242">
    <property type="entry name" value="MAJOR HISTOCOMPATIBILITY COMPLEX CLASS I-RELATED GENE PROTEIN"/>
    <property type="match status" value="1"/>
</dbReference>
<feature type="chain" id="PRO_5043553331" evidence="10">
    <location>
        <begin position="26"/>
        <end position="213"/>
    </location>
</feature>
<dbReference type="PROSITE" id="PS50835">
    <property type="entry name" value="IG_LIKE"/>
    <property type="match status" value="1"/>
</dbReference>
<keyword evidence="2" id="KW-0490">MHC I</keyword>
<dbReference type="EMBL" id="JAOTOJ010000002">
    <property type="protein sequence ID" value="KAK9405402.1"/>
    <property type="molecule type" value="Genomic_DNA"/>
</dbReference>
<accession>A0AAW1BVN1</accession>
<gene>
    <name evidence="12" type="ORF">NXF25_004176</name>
</gene>
<dbReference type="InterPro" id="IPR003597">
    <property type="entry name" value="Ig_C1-set"/>
</dbReference>
<dbReference type="GO" id="GO:0042612">
    <property type="term" value="C:MHC class I protein complex"/>
    <property type="evidence" value="ECO:0007669"/>
    <property type="project" value="UniProtKB-KW"/>
</dbReference>
<organism evidence="12 13">
    <name type="scientific">Crotalus adamanteus</name>
    <name type="common">Eastern diamondback rattlesnake</name>
    <dbReference type="NCBI Taxonomy" id="8729"/>
    <lineage>
        <taxon>Eukaryota</taxon>
        <taxon>Metazoa</taxon>
        <taxon>Chordata</taxon>
        <taxon>Craniata</taxon>
        <taxon>Vertebrata</taxon>
        <taxon>Euteleostomi</taxon>
        <taxon>Lepidosauria</taxon>
        <taxon>Squamata</taxon>
        <taxon>Bifurcata</taxon>
        <taxon>Unidentata</taxon>
        <taxon>Episquamata</taxon>
        <taxon>Toxicofera</taxon>
        <taxon>Serpentes</taxon>
        <taxon>Colubroidea</taxon>
        <taxon>Viperidae</taxon>
        <taxon>Crotalinae</taxon>
        <taxon>Crotalus</taxon>
    </lineage>
</organism>
<dbReference type="InterPro" id="IPR011162">
    <property type="entry name" value="MHC_I/II-like_Ag-recog"/>
</dbReference>
<dbReference type="Pfam" id="PF07654">
    <property type="entry name" value="C1-set"/>
    <property type="match status" value="1"/>
</dbReference>
<dbReference type="PANTHER" id="PTHR16675">
    <property type="entry name" value="MHC CLASS I-RELATED"/>
    <property type="match status" value="1"/>
</dbReference>
<keyword evidence="7" id="KW-0472">Membrane</keyword>
<comment type="caution">
    <text evidence="12">The sequence shown here is derived from an EMBL/GenBank/DDBJ whole genome shotgun (WGS) entry which is preliminary data.</text>
</comment>
<evidence type="ECO:0000256" key="4">
    <source>
        <dbReference type="ARBA" id="ARBA00022729"/>
    </source>
</evidence>
<dbReference type="Proteomes" id="UP001474421">
    <property type="component" value="Unassembled WGS sequence"/>
</dbReference>
<keyword evidence="3" id="KW-0812">Transmembrane</keyword>
<dbReference type="SUPFAM" id="SSF54452">
    <property type="entry name" value="MHC antigen-recognition domain"/>
    <property type="match status" value="1"/>
</dbReference>
<dbReference type="InterPro" id="IPR007110">
    <property type="entry name" value="Ig-like_dom"/>
</dbReference>
<keyword evidence="9" id="KW-0325">Glycoprotein</keyword>
<keyword evidence="8" id="KW-1015">Disulfide bond</keyword>
<comment type="subcellular location">
    <subcellularLocation>
        <location evidence="1">Membrane</location>
        <topology evidence="1">Single-pass type I membrane protein</topology>
    </subcellularLocation>
</comment>
<name>A0AAW1BVN1_CROAD</name>
<evidence type="ECO:0000256" key="6">
    <source>
        <dbReference type="ARBA" id="ARBA00022989"/>
    </source>
</evidence>
<keyword evidence="5" id="KW-0391">Immunity</keyword>
<evidence type="ECO:0000313" key="13">
    <source>
        <dbReference type="Proteomes" id="UP001474421"/>
    </source>
</evidence>
<dbReference type="GO" id="GO:0009897">
    <property type="term" value="C:external side of plasma membrane"/>
    <property type="evidence" value="ECO:0007669"/>
    <property type="project" value="TreeGrafter"/>
</dbReference>
<dbReference type="InterPro" id="IPR050208">
    <property type="entry name" value="MHC_class-I_related"/>
</dbReference>
<dbReference type="InterPro" id="IPR036179">
    <property type="entry name" value="Ig-like_dom_sf"/>
</dbReference>
<proteinExistence type="predicted"/>
<evidence type="ECO:0000256" key="5">
    <source>
        <dbReference type="ARBA" id="ARBA00022859"/>
    </source>
</evidence>
<keyword evidence="6" id="KW-1133">Transmembrane helix</keyword>
<feature type="signal peptide" evidence="10">
    <location>
        <begin position="1"/>
        <end position="25"/>
    </location>
</feature>
<protein>
    <submittedName>
        <fullName evidence="12">HLA-F: HLA class I histocompatibility antigen alpha chain F</fullName>
    </submittedName>
</protein>
<evidence type="ECO:0000256" key="2">
    <source>
        <dbReference type="ARBA" id="ARBA00022451"/>
    </source>
</evidence>
<evidence type="ECO:0000256" key="9">
    <source>
        <dbReference type="ARBA" id="ARBA00023180"/>
    </source>
</evidence>
<evidence type="ECO:0000256" key="10">
    <source>
        <dbReference type="SAM" id="SignalP"/>
    </source>
</evidence>
<reference evidence="12 13" key="1">
    <citation type="journal article" date="2024" name="Proc. Natl. Acad. Sci. U.S.A.">
        <title>The genetic regulatory architecture and epigenomic basis for age-related changes in rattlesnake venom.</title>
        <authorList>
            <person name="Hogan M.P."/>
            <person name="Holding M.L."/>
            <person name="Nystrom G.S."/>
            <person name="Colston T.J."/>
            <person name="Bartlett D.A."/>
            <person name="Mason A.J."/>
            <person name="Ellsworth S.A."/>
            <person name="Rautsaw R.M."/>
            <person name="Lawrence K.C."/>
            <person name="Strickland J.L."/>
            <person name="He B."/>
            <person name="Fraser P."/>
            <person name="Margres M.J."/>
            <person name="Gilbert D.M."/>
            <person name="Gibbs H.L."/>
            <person name="Parkinson C.L."/>
            <person name="Rokyta D.R."/>
        </authorList>
    </citation>
    <scope>NUCLEOTIDE SEQUENCE [LARGE SCALE GENOMIC DNA]</scope>
    <source>
        <strain evidence="12">DRR0105</strain>
    </source>
</reference>
<dbReference type="GO" id="GO:0005615">
    <property type="term" value="C:extracellular space"/>
    <property type="evidence" value="ECO:0007669"/>
    <property type="project" value="TreeGrafter"/>
</dbReference>
<dbReference type="GO" id="GO:0002474">
    <property type="term" value="P:antigen processing and presentation of peptide antigen via MHC class I"/>
    <property type="evidence" value="ECO:0007669"/>
    <property type="project" value="UniProtKB-KW"/>
</dbReference>
<sequence length="213" mass="24222">MPPCPACLLVLGAALGVSVPGDCCGSPSHFLRYFYLHLSEPSRFFIWGKLDDQPIIHFDSLTGRVETLVCWMEEVKEGTFLSVEWVFRSDLENLSNLNNLSEGKVTYKLINDSQEILVCEAYGFYPKEIQVNWTRDGENWEQGIIRRNVTPNSDGTYYVWIGIKINPEERNQDDIQPESLLQSEVTLEVSLTVADVYVRCKTPGLGDTKSQDY</sequence>
<dbReference type="InterPro" id="IPR013783">
    <property type="entry name" value="Ig-like_fold"/>
</dbReference>
<evidence type="ECO:0000313" key="12">
    <source>
        <dbReference type="EMBL" id="KAK9405402.1"/>
    </source>
</evidence>
<dbReference type="GO" id="GO:0006955">
    <property type="term" value="P:immune response"/>
    <property type="evidence" value="ECO:0007669"/>
    <property type="project" value="TreeGrafter"/>
</dbReference>